<feature type="region of interest" description="Disordered" evidence="2">
    <location>
        <begin position="55"/>
        <end position="229"/>
    </location>
</feature>
<feature type="domain" description="G protein-regulated inducer of neurite outgrowth C-terminal" evidence="3">
    <location>
        <begin position="863"/>
        <end position="970"/>
    </location>
</feature>
<feature type="region of interest" description="Disordered" evidence="2">
    <location>
        <begin position="915"/>
        <end position="973"/>
    </location>
</feature>
<dbReference type="GO" id="GO:0005886">
    <property type="term" value="C:plasma membrane"/>
    <property type="evidence" value="ECO:0007669"/>
    <property type="project" value="TreeGrafter"/>
</dbReference>
<evidence type="ECO:0000256" key="1">
    <source>
        <dbReference type="ARBA" id="ARBA00002358"/>
    </source>
</evidence>
<dbReference type="GeneTree" id="ENSGT00940000162796"/>
<evidence type="ECO:0000256" key="2">
    <source>
        <dbReference type="SAM" id="MobiDB-lite"/>
    </source>
</evidence>
<dbReference type="PANTHER" id="PTHR15718:SF7">
    <property type="entry name" value="G PROTEIN-REGULATED INDUCER OF NEURITE OUTGROWTH 1"/>
    <property type="match status" value="1"/>
</dbReference>
<feature type="region of interest" description="Disordered" evidence="2">
    <location>
        <begin position="444"/>
        <end position="596"/>
    </location>
</feature>
<reference evidence="4" key="3">
    <citation type="submission" date="2025-09" db="UniProtKB">
        <authorList>
            <consortium name="Ensembl"/>
        </authorList>
    </citation>
    <scope>IDENTIFICATION</scope>
</reference>
<feature type="compositionally biased region" description="Basic and acidic residues" evidence="2">
    <location>
        <begin position="546"/>
        <end position="558"/>
    </location>
</feature>
<dbReference type="InParanoid" id="A0A7N4UYB9"/>
<feature type="compositionally biased region" description="Polar residues" evidence="2">
    <location>
        <begin position="203"/>
        <end position="212"/>
    </location>
</feature>
<feature type="region of interest" description="Disordered" evidence="2">
    <location>
        <begin position="1"/>
        <end position="23"/>
    </location>
</feature>
<feature type="compositionally biased region" description="Polar residues" evidence="2">
    <location>
        <begin position="1"/>
        <end position="12"/>
    </location>
</feature>
<dbReference type="InterPro" id="IPR032745">
    <property type="entry name" value="GRIN_C"/>
</dbReference>
<name>A0A7N4UYB9_SARHA</name>
<dbReference type="AlphaFoldDB" id="A0A7N4UYB9"/>
<feature type="compositionally biased region" description="Low complexity" evidence="2">
    <location>
        <begin position="366"/>
        <end position="379"/>
    </location>
</feature>
<sequence length="973" mass="101448">MGSTKETASLQLLPQEPGPHLPQVAQSASLCDHVRSCQTMDLAMRNCCVSELSLPSEAASSEPQGQPKKEASEVSLGPGHPSELAELASGSEKHLPLSPKELGPSGSSLICSSDSKCPSPSPTWTTSRKEESGKEASLGLPEEPLKKETVIEPSSPLPASASGKPDPVSCEKDPTPSGKISSVILENMDCMSPEKNDPASVQMKDSLSSGTSDPVLLRKDSPMSLEKGDPVALGKMDLLTQKAYSMSVGKMDPVSLDKADSSPSEKANSIPSGKTDHMVIGKMDSLPLGKEVAIVSEMADAVSKGKVQPGSLGKEDSTSQGNVDPVPLSKADPVSAGTVHSVASGKANSASLGKVDPKPLGKEDAIASGKAASVSAGKIYPGSPGKEDSPGQIDSVPLGKANPTSSGEKSLMSLGKVDLVSLGKANSISPEKVDPVSVRNVDPISLGKADSFSPEKAKLIPSGKMEPVLSGKTDPIPLGKTDPLSLKKEDPISVPLGKLAHISSDKGEPMSLGKTDSVSLRKVDPVSDKIDPMSLGKINPASSGKTDPRPLEKVDHVPLQKAELTSPKKEDAISSEKLNPLPLQVDPKPLGKANPISLKELDAASFGKADLVSSKKSPASKELLPENSSQNLASPKPETIPSSSDSQKWNKEMAICGTPQDTHADFSHKAATALLATGHGIPLMQVPGTQEITEESQKIVSAPPSQGWSLGCSPQSDLQKMNPAGPTGTGAEGIPLSPEGIQELPGAPQKAMGPTPVREVRTRDNFTKVPSWDVSTPQQDAGTQADTRAACVSVAVSPMTPQDGSGPTTFSFQPTAQNAPASRSPGLLLSKKDVEMQVSMGVETRSVATGPMTPVTTSPQASYPEVQVRAAEEAPEPVREVSWDEKGMTWEVYGASMEVEVLGMAIQKHLEKQIEEHGRQGGPSGPQLPGTRAGSLRGGPRPGEAKRPPSLFRSLLQSMRRPRCCSRAGPTAE</sequence>
<feature type="region of interest" description="Disordered" evidence="2">
    <location>
        <begin position="252"/>
        <end position="278"/>
    </location>
</feature>
<feature type="region of interest" description="Disordered" evidence="2">
    <location>
        <begin position="693"/>
        <end position="731"/>
    </location>
</feature>
<protein>
    <recommendedName>
        <fullName evidence="3">G protein-regulated inducer of neurite outgrowth C-terminal domain-containing protein</fullName>
    </recommendedName>
</protein>
<reference evidence="4 5" key="1">
    <citation type="journal article" date="2011" name="Proc. Natl. Acad. Sci. U.S.A.">
        <title>Genetic diversity and population structure of the endangered marsupial Sarcophilus harrisii (Tasmanian devil).</title>
        <authorList>
            <person name="Miller W."/>
            <person name="Hayes V.M."/>
            <person name="Ratan A."/>
            <person name="Petersen D.C."/>
            <person name="Wittekindt N.E."/>
            <person name="Miller J."/>
            <person name="Walenz B."/>
            <person name="Knight J."/>
            <person name="Qi J."/>
            <person name="Zhao F."/>
            <person name="Wang Q."/>
            <person name="Bedoya-Reina O.C."/>
            <person name="Katiyar N."/>
            <person name="Tomsho L.P."/>
            <person name="Kasson L.M."/>
            <person name="Hardie R.A."/>
            <person name="Woodbridge P."/>
            <person name="Tindall E.A."/>
            <person name="Bertelsen M.F."/>
            <person name="Dixon D."/>
            <person name="Pyecroft S."/>
            <person name="Helgen K.M."/>
            <person name="Lesk A.M."/>
            <person name="Pringle T.H."/>
            <person name="Patterson N."/>
            <person name="Zhang Y."/>
            <person name="Kreiss A."/>
            <person name="Woods G.M."/>
            <person name="Jones M.E."/>
            <person name="Schuster S.C."/>
        </authorList>
    </citation>
    <scope>NUCLEOTIDE SEQUENCE [LARGE SCALE GENOMIC DNA]</scope>
</reference>
<evidence type="ECO:0000313" key="5">
    <source>
        <dbReference type="Proteomes" id="UP000007648"/>
    </source>
</evidence>
<accession>A0A7N4UYB9</accession>
<feature type="region of interest" description="Disordered" evidence="2">
    <location>
        <begin position="303"/>
        <end position="410"/>
    </location>
</feature>
<dbReference type="InterPro" id="IPR026646">
    <property type="entry name" value="GPRIN2-like/GPRIN3"/>
</dbReference>
<feature type="compositionally biased region" description="Polar residues" evidence="2">
    <location>
        <begin position="261"/>
        <end position="272"/>
    </location>
</feature>
<dbReference type="GO" id="GO:0031175">
    <property type="term" value="P:neuron projection development"/>
    <property type="evidence" value="ECO:0007669"/>
    <property type="project" value="TreeGrafter"/>
</dbReference>
<evidence type="ECO:0000259" key="3">
    <source>
        <dbReference type="Pfam" id="PF15235"/>
    </source>
</evidence>
<feature type="compositionally biased region" description="Basic and acidic residues" evidence="2">
    <location>
        <begin position="519"/>
        <end position="531"/>
    </location>
</feature>
<feature type="compositionally biased region" description="Basic and acidic residues" evidence="2">
    <location>
        <begin position="355"/>
        <end position="365"/>
    </location>
</feature>
<gene>
    <name evidence="4" type="primary">GPRIN1</name>
</gene>
<reference evidence="4" key="2">
    <citation type="submission" date="2025-08" db="UniProtKB">
        <authorList>
            <consortium name="Ensembl"/>
        </authorList>
    </citation>
    <scope>IDENTIFICATION</scope>
</reference>
<dbReference type="PANTHER" id="PTHR15718">
    <property type="entry name" value="G PROTEIN-REGULATED INDUCER OF NEURITE OUTGROWTH C-TERMINAL DOMAIN-CONTAINING PROTEIN"/>
    <property type="match status" value="1"/>
</dbReference>
<evidence type="ECO:0000313" key="4">
    <source>
        <dbReference type="Ensembl" id="ENSSHAP00000025577.1"/>
    </source>
</evidence>
<keyword evidence="5" id="KW-1185">Reference proteome</keyword>
<comment type="function">
    <text evidence="1">May be involved in neurite outgrowth.</text>
</comment>
<feature type="compositionally biased region" description="Polar residues" evidence="2">
    <location>
        <begin position="703"/>
        <end position="719"/>
    </location>
</feature>
<feature type="region of interest" description="Disordered" evidence="2">
    <location>
        <begin position="610"/>
        <end position="651"/>
    </location>
</feature>
<proteinExistence type="predicted"/>
<dbReference type="Ensembl" id="ENSSHAT00000046388.1">
    <property type="protein sequence ID" value="ENSSHAP00000025577.1"/>
    <property type="gene ID" value="ENSSHAG00000027511.1"/>
</dbReference>
<dbReference type="Pfam" id="PF15235">
    <property type="entry name" value="GRIN_C"/>
    <property type="match status" value="1"/>
</dbReference>
<dbReference type="Proteomes" id="UP000007648">
    <property type="component" value="Unassembled WGS sequence"/>
</dbReference>
<feature type="compositionally biased region" description="Basic and acidic residues" evidence="2">
    <location>
        <begin position="216"/>
        <end position="229"/>
    </location>
</feature>
<organism evidence="4 5">
    <name type="scientific">Sarcophilus harrisii</name>
    <name type="common">Tasmanian devil</name>
    <name type="synonym">Sarcophilus laniarius</name>
    <dbReference type="NCBI Taxonomy" id="9305"/>
    <lineage>
        <taxon>Eukaryota</taxon>
        <taxon>Metazoa</taxon>
        <taxon>Chordata</taxon>
        <taxon>Craniata</taxon>
        <taxon>Vertebrata</taxon>
        <taxon>Euteleostomi</taxon>
        <taxon>Mammalia</taxon>
        <taxon>Metatheria</taxon>
        <taxon>Dasyuromorphia</taxon>
        <taxon>Dasyuridae</taxon>
        <taxon>Sarcophilus</taxon>
    </lineage>
</organism>